<accession>A0A0J6TRJ1</accession>
<dbReference type="InterPro" id="IPR003439">
    <property type="entry name" value="ABC_transporter-like_ATP-bd"/>
</dbReference>
<dbReference type="GO" id="GO:0016887">
    <property type="term" value="F:ATP hydrolysis activity"/>
    <property type="evidence" value="ECO:0007669"/>
    <property type="project" value="InterPro"/>
</dbReference>
<dbReference type="PANTHER" id="PTHR43158:SF1">
    <property type="entry name" value="ABC TRANSPORTER, ATP-BINDING PROTEIN"/>
    <property type="match status" value="1"/>
</dbReference>
<dbReference type="EMBL" id="JABXWP010000026">
    <property type="protein sequence ID" value="NVO89368.1"/>
    <property type="molecule type" value="Genomic_DNA"/>
</dbReference>
<reference evidence="1 2" key="1">
    <citation type="submission" date="2020-06" db="EMBL/GenBank/DDBJ databases">
        <title>Lactobacillus rhamnosus QC,genome.</title>
        <authorList>
            <person name="Yi H."/>
            <person name="Jin M."/>
        </authorList>
    </citation>
    <scope>NUCLEOTIDE SEQUENCE [LARGE SCALE GENOMIC DNA]</scope>
    <source>
        <strain evidence="1 2">QC</strain>
    </source>
</reference>
<dbReference type="AlphaFoldDB" id="A0A0J6TRJ1"/>
<evidence type="ECO:0000313" key="1">
    <source>
        <dbReference type="EMBL" id="NVO89368.1"/>
    </source>
</evidence>
<comment type="caution">
    <text evidence="1">The sequence shown here is derived from an EMBL/GenBank/DDBJ whole genome shotgun (WGS) entry which is preliminary data.</text>
</comment>
<name>A0A0J6TRJ1_LACRH</name>
<dbReference type="InterPro" id="IPR027417">
    <property type="entry name" value="P-loop_NTPase"/>
</dbReference>
<dbReference type="STRING" id="47715.AWJ15_05150"/>
<dbReference type="PROSITE" id="PS50893">
    <property type="entry name" value="ABC_TRANSPORTER_2"/>
    <property type="match status" value="1"/>
</dbReference>
<organism evidence="1 2">
    <name type="scientific">Lacticaseibacillus rhamnosus</name>
    <name type="common">Lactobacillus rhamnosus</name>
    <dbReference type="NCBI Taxonomy" id="47715"/>
    <lineage>
        <taxon>Bacteria</taxon>
        <taxon>Bacillati</taxon>
        <taxon>Bacillota</taxon>
        <taxon>Bacilli</taxon>
        <taxon>Lactobacillales</taxon>
        <taxon>Lactobacillaceae</taxon>
        <taxon>Lacticaseibacillus</taxon>
    </lineage>
</organism>
<protein>
    <submittedName>
        <fullName evidence="1">ATP-binding cassette domain-containing protein</fullName>
    </submittedName>
</protein>
<dbReference type="Proteomes" id="UP000542889">
    <property type="component" value="Unassembled WGS sequence"/>
</dbReference>
<dbReference type="Pfam" id="PF00005">
    <property type="entry name" value="ABC_tran"/>
    <property type="match status" value="1"/>
</dbReference>
<dbReference type="Gene3D" id="3.40.50.300">
    <property type="entry name" value="P-loop containing nucleotide triphosphate hydrolases"/>
    <property type="match status" value="1"/>
</dbReference>
<dbReference type="OrthoDB" id="9804819at2"/>
<dbReference type="eggNOG" id="COG1131">
    <property type="taxonomic scope" value="Bacteria"/>
</dbReference>
<keyword evidence="1" id="KW-0547">Nucleotide-binding</keyword>
<dbReference type="RefSeq" id="WP_005712789.1">
    <property type="nucleotide sequence ID" value="NZ_CAKMAS010000002.1"/>
</dbReference>
<dbReference type="GO" id="GO:0005524">
    <property type="term" value="F:ATP binding"/>
    <property type="evidence" value="ECO:0007669"/>
    <property type="project" value="UniProtKB-KW"/>
</dbReference>
<dbReference type="InterPro" id="IPR003593">
    <property type="entry name" value="AAA+_ATPase"/>
</dbReference>
<proteinExistence type="predicted"/>
<dbReference type="SMART" id="SM00382">
    <property type="entry name" value="AAA"/>
    <property type="match status" value="1"/>
</dbReference>
<evidence type="ECO:0000313" key="2">
    <source>
        <dbReference type="Proteomes" id="UP000542889"/>
    </source>
</evidence>
<keyword evidence="1" id="KW-0067">ATP-binding</keyword>
<dbReference type="SUPFAM" id="SSF52540">
    <property type="entry name" value="P-loop containing nucleoside triphosphate hydrolases"/>
    <property type="match status" value="1"/>
</dbReference>
<dbReference type="PANTHER" id="PTHR43158">
    <property type="entry name" value="SKFA PEPTIDE EXPORT ATP-BINDING PROTEIN SKFE"/>
    <property type="match status" value="1"/>
</dbReference>
<sequence>MTTSMISAEHLTYKRNRHLILDDLNLNVHQGHFIGLLGANGAGKTTLMRLLNGLATNFTGTIQIGASESIVDRKQLSSFSESLKGVNASRTLQQIAIDYAMMYLDFSEKAFAEFTTEYELDLHQKLNALSTGNRKKFIAALTLARETQLYLLDEPFEGIDSMTRKRLISNMIAWKPDAATVIISDHHVNDIVNILDEIVVLKDKHIVAHKNTEQLRAETGMSVEAYYESLYQGGKTND</sequence>
<gene>
    <name evidence="1" type="ORF">HWN39_12890</name>
</gene>